<reference evidence="8" key="2">
    <citation type="journal article" date="2017" name="Genome Announc.">
        <title>Draft genome sequence of Paludibacter jiangxiensis NM7(T), a propionate-producing fermentative bacterium.</title>
        <authorList>
            <person name="Qiu Y.-L."/>
            <person name="Tourlousse D.M."/>
            <person name="Matsuura N."/>
            <person name="Ohashi A."/>
            <person name="Sekiguchi Y."/>
        </authorList>
    </citation>
    <scope>NUCLEOTIDE SEQUENCE [LARGE SCALE GENOMIC DNA]</scope>
    <source>
        <strain evidence="8">NM7</strain>
    </source>
</reference>
<evidence type="ECO:0000313" key="7">
    <source>
        <dbReference type="EMBL" id="GAT64234.1"/>
    </source>
</evidence>
<dbReference type="SMART" id="SM00710">
    <property type="entry name" value="PbH1"/>
    <property type="match status" value="7"/>
</dbReference>
<evidence type="ECO:0000256" key="3">
    <source>
        <dbReference type="ARBA" id="ARBA00023295"/>
    </source>
</evidence>
<evidence type="ECO:0000256" key="5">
    <source>
        <dbReference type="SAM" id="SignalP"/>
    </source>
</evidence>
<dbReference type="Proteomes" id="UP000076586">
    <property type="component" value="Unassembled WGS sequence"/>
</dbReference>
<dbReference type="OrthoDB" id="9795222at2"/>
<dbReference type="EMBL" id="BDCR01000004">
    <property type="protein sequence ID" value="GAT64234.1"/>
    <property type="molecule type" value="Genomic_DNA"/>
</dbReference>
<dbReference type="InterPro" id="IPR051801">
    <property type="entry name" value="GH28_Enzymes"/>
</dbReference>
<dbReference type="InterPro" id="IPR024535">
    <property type="entry name" value="RHGA/B-epi-like_pectate_lyase"/>
</dbReference>
<evidence type="ECO:0000256" key="1">
    <source>
        <dbReference type="ARBA" id="ARBA00008834"/>
    </source>
</evidence>
<gene>
    <name evidence="7" type="ORF">PJIAN_4784</name>
</gene>
<dbReference type="PANTHER" id="PTHR31339">
    <property type="entry name" value="PECTIN LYASE-RELATED"/>
    <property type="match status" value="1"/>
</dbReference>
<feature type="signal peptide" evidence="5">
    <location>
        <begin position="1"/>
        <end position="19"/>
    </location>
</feature>
<comment type="similarity">
    <text evidence="1 4">Belongs to the glycosyl hydrolase 28 family.</text>
</comment>
<dbReference type="Gene3D" id="2.160.20.10">
    <property type="entry name" value="Single-stranded right-handed beta-helix, Pectin lyase-like"/>
    <property type="match status" value="1"/>
</dbReference>
<dbReference type="PANTHER" id="PTHR31339:SF9">
    <property type="entry name" value="PLASMIN AND FIBRONECTIN-BINDING PROTEIN A"/>
    <property type="match status" value="1"/>
</dbReference>
<dbReference type="InterPro" id="IPR006626">
    <property type="entry name" value="PbH1"/>
</dbReference>
<evidence type="ECO:0000313" key="8">
    <source>
        <dbReference type="Proteomes" id="UP000076586"/>
    </source>
</evidence>
<dbReference type="GO" id="GO:0004650">
    <property type="term" value="F:polygalacturonase activity"/>
    <property type="evidence" value="ECO:0007669"/>
    <property type="project" value="InterPro"/>
</dbReference>
<dbReference type="InterPro" id="IPR012334">
    <property type="entry name" value="Pectin_lyas_fold"/>
</dbReference>
<evidence type="ECO:0000256" key="4">
    <source>
        <dbReference type="RuleBase" id="RU361169"/>
    </source>
</evidence>
<organism evidence="7 8">
    <name type="scientific">Paludibacter jiangxiensis</name>
    <dbReference type="NCBI Taxonomy" id="681398"/>
    <lineage>
        <taxon>Bacteria</taxon>
        <taxon>Pseudomonadati</taxon>
        <taxon>Bacteroidota</taxon>
        <taxon>Bacteroidia</taxon>
        <taxon>Bacteroidales</taxon>
        <taxon>Paludibacteraceae</taxon>
        <taxon>Paludibacter</taxon>
    </lineage>
</organism>
<dbReference type="GO" id="GO:0005975">
    <property type="term" value="P:carbohydrate metabolic process"/>
    <property type="evidence" value="ECO:0007669"/>
    <property type="project" value="InterPro"/>
</dbReference>
<evidence type="ECO:0000256" key="2">
    <source>
        <dbReference type="ARBA" id="ARBA00022801"/>
    </source>
</evidence>
<comment type="caution">
    <text evidence="7">The sequence shown here is derived from an EMBL/GenBank/DDBJ whole genome shotgun (WGS) entry which is preliminary data.</text>
</comment>
<dbReference type="SUPFAM" id="SSF51126">
    <property type="entry name" value="Pectin lyase-like"/>
    <property type="match status" value="1"/>
</dbReference>
<dbReference type="Pfam" id="PF00295">
    <property type="entry name" value="Glyco_hydro_28"/>
    <property type="match status" value="1"/>
</dbReference>
<keyword evidence="8" id="KW-1185">Reference proteome</keyword>
<dbReference type="RefSeq" id="WP_084252427.1">
    <property type="nucleotide sequence ID" value="NZ_BDCR01000004.1"/>
</dbReference>
<dbReference type="STRING" id="681398.PJIAN_4784"/>
<proteinExistence type="inferred from homology"/>
<accession>A0A161L9M4</accession>
<keyword evidence="3 4" id="KW-0326">Glycosidase</keyword>
<feature type="domain" description="Rhamnogalacturonase A/B/Epimerase-like pectate lyase" evidence="6">
    <location>
        <begin position="50"/>
        <end position="104"/>
    </location>
</feature>
<keyword evidence="5" id="KW-0732">Signal</keyword>
<evidence type="ECO:0000259" key="6">
    <source>
        <dbReference type="Pfam" id="PF12708"/>
    </source>
</evidence>
<keyword evidence="2 4" id="KW-0378">Hydrolase</keyword>
<dbReference type="AlphaFoldDB" id="A0A161L9M4"/>
<dbReference type="Pfam" id="PF12708">
    <property type="entry name" value="Pect-lyase_RHGA_epim"/>
    <property type="match status" value="1"/>
</dbReference>
<sequence>MFKHTFLTLCAGLFLSVNAQNTTNIPGYLYTNLPFQMEQVKTPVFPANNVSIVDFGAKNDGKTDNTQAFAKAINAIVAKGGGTVEVPAGTWVTGPIVLKSNVRINTAKEATVLFSTDKSLYPVIKANFEGLETYRCQQPISADGAQNIAITGEGTFDGSGQAWRPVKKSKVSEAQWNALVASGGVLSENKSTWWPSEGAYKGSQLSTDQNVPNVKDEAGWQAIKDYLRPIMVDLVNCKNVLIEGVTIQNSPSWTVHPLMCQNVIISNVNIQNPAWGQNTDGIDIESCKNVVLYKSTFNVGDDGICVKSGKNESGRKRGIPTENLIVDGCTVYHAHGGFVVGSEMSGGVKNVKVTNCNFKGTDAGLRFKSTRGRGGVVENITIENINMNDIVGDAVLFDLFYGGSKNKDEKVKADETTPVFKDITMKNITCNGAKRALFFNGLPEMNLENISLENGMFVANEGGKISESTNVTLTNVVLKTPSTPNLIINNSQYITLVNIMFPDANKPIINVSGMNSQYISIQRSAGITYKNINWSDHASKDSVEVRGW</sequence>
<protein>
    <submittedName>
        <fullName evidence="7">Polygalacturonase</fullName>
    </submittedName>
</protein>
<dbReference type="InterPro" id="IPR011050">
    <property type="entry name" value="Pectin_lyase_fold/virulence"/>
</dbReference>
<reference evidence="8" key="1">
    <citation type="submission" date="2016-04" db="EMBL/GenBank/DDBJ databases">
        <title>Draft genome sequence of Paludibacter jiangxiensis strain NM7.</title>
        <authorList>
            <person name="Qiu Y."/>
            <person name="Matsuura N."/>
            <person name="Ohashi A."/>
            <person name="Tourlousse M.D."/>
            <person name="Sekiguchi Y."/>
        </authorList>
    </citation>
    <scope>NUCLEOTIDE SEQUENCE [LARGE SCALE GENOMIC DNA]</scope>
    <source>
        <strain evidence="8">NM7</strain>
    </source>
</reference>
<feature type="chain" id="PRO_5007823727" evidence="5">
    <location>
        <begin position="20"/>
        <end position="548"/>
    </location>
</feature>
<dbReference type="InterPro" id="IPR000743">
    <property type="entry name" value="Glyco_hydro_28"/>
</dbReference>
<name>A0A161L9M4_9BACT</name>